<protein>
    <recommendedName>
        <fullName evidence="4">Nudix hydrolase domain-containing protein</fullName>
    </recommendedName>
</protein>
<gene>
    <name evidence="2" type="ORF">GCM10023346_12720</name>
</gene>
<keyword evidence="1" id="KW-1133">Transmembrane helix</keyword>
<feature type="transmembrane region" description="Helical" evidence="1">
    <location>
        <begin position="12"/>
        <end position="29"/>
    </location>
</feature>
<reference evidence="3" key="1">
    <citation type="journal article" date="2019" name="Int. J. Syst. Evol. Microbiol.">
        <title>The Global Catalogue of Microorganisms (GCM) 10K type strain sequencing project: providing services to taxonomists for standard genome sequencing and annotation.</title>
        <authorList>
            <consortium name="The Broad Institute Genomics Platform"/>
            <consortium name="The Broad Institute Genome Sequencing Center for Infectious Disease"/>
            <person name="Wu L."/>
            <person name="Ma J."/>
        </authorList>
    </citation>
    <scope>NUCLEOTIDE SEQUENCE [LARGE SCALE GENOMIC DNA]</scope>
    <source>
        <strain evidence="3">JCM 18514</strain>
    </source>
</reference>
<keyword evidence="1" id="KW-0812">Transmembrane</keyword>
<evidence type="ECO:0000313" key="2">
    <source>
        <dbReference type="EMBL" id="GAA5191927.1"/>
    </source>
</evidence>
<dbReference type="RefSeq" id="WP_345448441.1">
    <property type="nucleotide sequence ID" value="NZ_BAABKK010000009.1"/>
</dbReference>
<comment type="caution">
    <text evidence="2">The sequence shown here is derived from an EMBL/GenBank/DDBJ whole genome shotgun (WGS) entry which is preliminary data.</text>
</comment>
<dbReference type="Gene3D" id="3.90.79.10">
    <property type="entry name" value="Nucleoside Triphosphate Pyrophosphohydrolase"/>
    <property type="match status" value="1"/>
</dbReference>
<organism evidence="2 3">
    <name type="scientific">Arthrobacter gyeryongensis</name>
    <dbReference type="NCBI Taxonomy" id="1650592"/>
    <lineage>
        <taxon>Bacteria</taxon>
        <taxon>Bacillati</taxon>
        <taxon>Actinomycetota</taxon>
        <taxon>Actinomycetes</taxon>
        <taxon>Micrococcales</taxon>
        <taxon>Micrococcaceae</taxon>
        <taxon>Arthrobacter</taxon>
    </lineage>
</organism>
<sequence length="516" mass="55733">MDKLVDLTLADWFSFIPGLIAIWAVVEALRGRPERLMKRSRIHAMKGLGISRKESKRRVHGIVTSGPATPADELNWLASAHPGQARPGSLPRGKGSPMPLTFAASSAELLKLSQAYASYAAKLRKGSFLGTATAPLIVHESQTALETSTVLGSAASGGGAEAPKTLRDVRLELPAGRTFDLWELPEVEKGTLAYDLFVSYRRHRIAPDFHEPGPGNRPVAIEAGGLETEPLPTTPAEAEILRAKFRSPRTFDSVLPRLVDWRPERVSSNGRQRLHLAMAETTYAAVLTDHYPKTFEGLDPDPGAAPRIVEGEASRLLTLSTVLVTADRKMLFAGRSKNAGSHAGLFGPAVNGNLELRPRDGILPDADSSGIPDPRRALAREAHEELGLSLDPQQIRILGLARFTVEKERGTHLLMSSSHLAQTADEVAEGVRLADPLEGRWELGGELLAVPLPTKERDVDPLLSWLLHCPQLTPHAALTGIATLASQFKVDPDRLLCLAAGDSNGGGSFETIPLKW</sequence>
<dbReference type="Proteomes" id="UP001500200">
    <property type="component" value="Unassembled WGS sequence"/>
</dbReference>
<proteinExistence type="predicted"/>
<evidence type="ECO:0008006" key="4">
    <source>
        <dbReference type="Google" id="ProtNLM"/>
    </source>
</evidence>
<keyword evidence="1" id="KW-0472">Membrane</keyword>
<evidence type="ECO:0000313" key="3">
    <source>
        <dbReference type="Proteomes" id="UP001500200"/>
    </source>
</evidence>
<name>A0ABP9S943_9MICC</name>
<accession>A0ABP9S943</accession>
<dbReference type="EMBL" id="BAABKK010000009">
    <property type="protein sequence ID" value="GAA5191927.1"/>
    <property type="molecule type" value="Genomic_DNA"/>
</dbReference>
<keyword evidence="3" id="KW-1185">Reference proteome</keyword>
<evidence type="ECO:0000256" key="1">
    <source>
        <dbReference type="SAM" id="Phobius"/>
    </source>
</evidence>